<comment type="subcellular location">
    <subcellularLocation>
        <location evidence="1">Membrane</location>
    </subcellularLocation>
</comment>
<dbReference type="EMBL" id="BAIV01000033">
    <property type="protein sequence ID" value="GAE85907.1"/>
    <property type="molecule type" value="Genomic_DNA"/>
</dbReference>
<reference evidence="4 5" key="1">
    <citation type="journal article" date="2014" name="Genome Announc.">
        <title>Draft Genome Sequence of Bacteroides reticulotermitis Strain JCM 10512T, Isolated from the Gut of a Termite.</title>
        <authorList>
            <person name="Yuki M."/>
            <person name="Oshima K."/>
            <person name="Suda W."/>
            <person name="Sakamoto M."/>
            <person name="Iida T."/>
            <person name="Hattori M."/>
            <person name="Ohkuma M."/>
        </authorList>
    </citation>
    <scope>NUCLEOTIDE SEQUENCE [LARGE SCALE GENOMIC DNA]</scope>
    <source>
        <strain evidence="4 5">JCM 10512</strain>
    </source>
</reference>
<protein>
    <recommendedName>
        <fullName evidence="3">Bacterial surface antigen (D15) domain-containing protein</fullName>
    </recommendedName>
</protein>
<dbReference type="Proteomes" id="UP000019131">
    <property type="component" value="Unassembled WGS sequence"/>
</dbReference>
<dbReference type="GO" id="GO:0019867">
    <property type="term" value="C:outer membrane"/>
    <property type="evidence" value="ECO:0007669"/>
    <property type="project" value="InterPro"/>
</dbReference>
<proteinExistence type="predicted"/>
<gene>
    <name evidence="4" type="ORF">JCM10512_4378</name>
</gene>
<dbReference type="AlphaFoldDB" id="W4UYL8"/>
<evidence type="ECO:0000259" key="3">
    <source>
        <dbReference type="Pfam" id="PF01103"/>
    </source>
</evidence>
<dbReference type="InterPro" id="IPR000184">
    <property type="entry name" value="Bac_surfAg_D15"/>
</dbReference>
<name>W4UYL8_9BACE</name>
<dbReference type="STRING" id="1445607.JCM10512_4378"/>
<sequence length="132" mass="15311">MRSIGPGGYHPEKDQYSFLDQTGTFRFEANVEYRFRIFKSFWGATFLDAGNVWLLRKDEARKDSQLQLKTFSKQIALGTGVGFRYDMDILVFRFDFGIPLHYPYDTEKNGYFNAGGAFFKNLGIHFAIGYPF</sequence>
<dbReference type="Gene3D" id="2.40.160.50">
    <property type="entry name" value="membrane protein fhac: a member of the omp85/tpsb transporter family"/>
    <property type="match status" value="1"/>
</dbReference>
<evidence type="ECO:0000256" key="1">
    <source>
        <dbReference type="ARBA" id="ARBA00004370"/>
    </source>
</evidence>
<keyword evidence="5" id="KW-1185">Reference proteome</keyword>
<dbReference type="Pfam" id="PF01103">
    <property type="entry name" value="Omp85"/>
    <property type="match status" value="1"/>
</dbReference>
<feature type="domain" description="Bacterial surface antigen (D15)" evidence="3">
    <location>
        <begin position="17"/>
        <end position="118"/>
    </location>
</feature>
<evidence type="ECO:0000313" key="5">
    <source>
        <dbReference type="Proteomes" id="UP000019131"/>
    </source>
</evidence>
<evidence type="ECO:0000256" key="2">
    <source>
        <dbReference type="ARBA" id="ARBA00023136"/>
    </source>
</evidence>
<accession>W4UYL8</accession>
<organism evidence="4 5">
    <name type="scientific">Bacteroides reticulotermitis JCM 10512</name>
    <dbReference type="NCBI Taxonomy" id="1445607"/>
    <lineage>
        <taxon>Bacteria</taxon>
        <taxon>Pseudomonadati</taxon>
        <taxon>Bacteroidota</taxon>
        <taxon>Bacteroidia</taxon>
        <taxon>Bacteroidales</taxon>
        <taxon>Bacteroidaceae</taxon>
        <taxon>Bacteroides</taxon>
    </lineage>
</organism>
<evidence type="ECO:0000313" key="4">
    <source>
        <dbReference type="EMBL" id="GAE85907.1"/>
    </source>
</evidence>
<comment type="caution">
    <text evidence="4">The sequence shown here is derived from an EMBL/GenBank/DDBJ whole genome shotgun (WGS) entry which is preliminary data.</text>
</comment>
<keyword evidence="2" id="KW-0472">Membrane</keyword>